<dbReference type="GO" id="GO:0005829">
    <property type="term" value="C:cytosol"/>
    <property type="evidence" value="ECO:0007669"/>
    <property type="project" value="TreeGrafter"/>
</dbReference>
<dbReference type="Gene3D" id="3.40.50.1000">
    <property type="entry name" value="HAD superfamily/HAD-like"/>
    <property type="match status" value="1"/>
</dbReference>
<dbReference type="AlphaFoldDB" id="A0A940PGR8"/>
<evidence type="ECO:0000313" key="2">
    <source>
        <dbReference type="Proteomes" id="UP000674938"/>
    </source>
</evidence>
<dbReference type="GO" id="GO:0000287">
    <property type="term" value="F:magnesium ion binding"/>
    <property type="evidence" value="ECO:0007669"/>
    <property type="project" value="TreeGrafter"/>
</dbReference>
<organism evidence="1 2">
    <name type="scientific">Vagococcus allomyrinae</name>
    <dbReference type="NCBI Taxonomy" id="2794353"/>
    <lineage>
        <taxon>Bacteria</taxon>
        <taxon>Bacillati</taxon>
        <taxon>Bacillota</taxon>
        <taxon>Bacilli</taxon>
        <taxon>Lactobacillales</taxon>
        <taxon>Enterococcaceae</taxon>
        <taxon>Vagococcus</taxon>
    </lineage>
</organism>
<dbReference type="NCBIfam" id="TIGR01484">
    <property type="entry name" value="HAD-SF-IIB"/>
    <property type="match status" value="2"/>
</dbReference>
<comment type="caution">
    <text evidence="1">The sequence shown here is derived from an EMBL/GenBank/DDBJ whole genome shotgun (WGS) entry which is preliminary data.</text>
</comment>
<dbReference type="PANTHER" id="PTHR10000:SF8">
    <property type="entry name" value="HAD SUPERFAMILY HYDROLASE-LIKE, TYPE 3"/>
    <property type="match status" value="1"/>
</dbReference>
<dbReference type="Gene3D" id="3.30.1240.10">
    <property type="match status" value="1"/>
</dbReference>
<accession>A0A940PGR8</accession>
<protein>
    <submittedName>
        <fullName evidence="1">HAD family phosphatase</fullName>
    </submittedName>
</protein>
<dbReference type="RefSeq" id="WP_209533109.1">
    <property type="nucleotide sequence ID" value="NZ_JAEEGA010000032.1"/>
</dbReference>
<dbReference type="InterPro" id="IPR036412">
    <property type="entry name" value="HAD-like_sf"/>
</dbReference>
<dbReference type="InterPro" id="IPR000150">
    <property type="entry name" value="Cof"/>
</dbReference>
<keyword evidence="2" id="KW-1185">Reference proteome</keyword>
<dbReference type="InterPro" id="IPR023214">
    <property type="entry name" value="HAD_sf"/>
</dbReference>
<dbReference type="CDD" id="cd07516">
    <property type="entry name" value="HAD_Pase"/>
    <property type="match status" value="1"/>
</dbReference>
<proteinExistence type="predicted"/>
<evidence type="ECO:0000313" key="1">
    <source>
        <dbReference type="EMBL" id="MBP1044559.1"/>
    </source>
</evidence>
<name>A0A940PGR8_9ENTE</name>
<dbReference type="PANTHER" id="PTHR10000">
    <property type="entry name" value="PHOSPHOSERINE PHOSPHATASE"/>
    <property type="match status" value="1"/>
</dbReference>
<dbReference type="Pfam" id="PF08282">
    <property type="entry name" value="Hydrolase_3"/>
    <property type="match status" value="1"/>
</dbReference>
<dbReference type="Proteomes" id="UP000674938">
    <property type="component" value="Unassembled WGS sequence"/>
</dbReference>
<dbReference type="EMBL" id="JAEEGA010000032">
    <property type="protein sequence ID" value="MBP1044559.1"/>
    <property type="molecule type" value="Genomic_DNA"/>
</dbReference>
<dbReference type="InterPro" id="IPR006379">
    <property type="entry name" value="HAD-SF_hydro_IIB"/>
</dbReference>
<dbReference type="GO" id="GO:0016791">
    <property type="term" value="F:phosphatase activity"/>
    <property type="evidence" value="ECO:0007669"/>
    <property type="project" value="TreeGrafter"/>
</dbReference>
<dbReference type="SFLD" id="SFLDG01140">
    <property type="entry name" value="C2.B:_Phosphomannomutase_and_P"/>
    <property type="match status" value="1"/>
</dbReference>
<gene>
    <name evidence="1" type="ORF">I6N95_26465</name>
</gene>
<dbReference type="SUPFAM" id="SSF56784">
    <property type="entry name" value="HAD-like"/>
    <property type="match status" value="1"/>
</dbReference>
<dbReference type="SFLD" id="SFLDS00003">
    <property type="entry name" value="Haloacid_Dehalogenase"/>
    <property type="match status" value="1"/>
</dbReference>
<dbReference type="NCBIfam" id="TIGR00099">
    <property type="entry name" value="Cof-subfamily"/>
    <property type="match status" value="1"/>
</dbReference>
<reference evidence="1" key="1">
    <citation type="submission" date="2020-12" db="EMBL/GenBank/DDBJ databases">
        <title>Vagococcus allomyrinae sp. nov. and Enterococcus lavae sp. nov., isolated from the larvae of Allomyrina dichotoma.</title>
        <authorList>
            <person name="Lee S.D."/>
        </authorList>
    </citation>
    <scope>NUCLEOTIDE SEQUENCE</scope>
    <source>
        <strain evidence="1">BWB3-3</strain>
    </source>
</reference>
<sequence>MYKLIVSDLDETLINSQGVVSQENLRAIQKAQALGLKFVPATGRSFNDFQHILKMTGVHDLENEYAISYNGGVITENKHNRLLTSTALPFELVEHIFDLGVKHDVLIHLFTLSDIHTLNMNSNEKEYLDGHIDLKLLDQPRITHLSASPILKINFQHLNLEFLKEIEASLSKEIAETLDINYSSNRYLEFNPRGVNKGNALQQLITMLDVSTDQILAIGDNMNDRTMIQLAGTGVAVANAVPELKELANYHCLNDHNHHAVAEAIERFIL</sequence>